<feature type="compositionally biased region" description="Basic residues" evidence="1">
    <location>
        <begin position="61"/>
        <end position="73"/>
    </location>
</feature>
<evidence type="ECO:0000313" key="2">
    <source>
        <dbReference type="EMBL" id="KAJ7394723.1"/>
    </source>
</evidence>
<sequence>MMDDPDQVCLYHVDDDDVDDDQVEGDKSDNGCDGDDTDEDQDLNVYSEKKGSTSKASISKTAKKPKSKPGRKAKWNDKLLCDLVDIVVNSDYYKSKLIFTNTKKQKNGEIYSKILSEIKRRAANRNESVTFTPEQVRTRFKKAVGVCKKAALTIKTATGIKRFQDEKGYGQWFDSLYSFVKTRDSCQPQLALEPSATMGNSNETEIDGGESSTNLQPKLFVPVKTWKKKGKKKEDEMLDVLTSVKTALDNDPMKDFITFMSEEAERSRQHELKIIQLLMQQPVSQPMPETTQPRTVQSAYLGSTMQTAQSPSHFIDGYNGPSSPWMNFSLNPDSGRTYRNL</sequence>
<name>A0A9X0DDG9_9CNID</name>
<gene>
    <name evidence="2" type="ORF">OS493_000549</name>
</gene>
<dbReference type="Proteomes" id="UP001163046">
    <property type="component" value="Unassembled WGS sequence"/>
</dbReference>
<evidence type="ECO:0000256" key="1">
    <source>
        <dbReference type="SAM" id="MobiDB-lite"/>
    </source>
</evidence>
<evidence type="ECO:0000313" key="3">
    <source>
        <dbReference type="Proteomes" id="UP001163046"/>
    </source>
</evidence>
<reference evidence="2" key="1">
    <citation type="submission" date="2023-01" db="EMBL/GenBank/DDBJ databases">
        <title>Genome assembly of the deep-sea coral Lophelia pertusa.</title>
        <authorList>
            <person name="Herrera S."/>
            <person name="Cordes E."/>
        </authorList>
    </citation>
    <scope>NUCLEOTIDE SEQUENCE</scope>
    <source>
        <strain evidence="2">USNM1676648</strain>
        <tissue evidence="2">Polyp</tissue>
    </source>
</reference>
<feature type="region of interest" description="Disordered" evidence="1">
    <location>
        <begin position="194"/>
        <end position="215"/>
    </location>
</feature>
<feature type="compositionally biased region" description="Acidic residues" evidence="1">
    <location>
        <begin position="32"/>
        <end position="42"/>
    </location>
</feature>
<keyword evidence="3" id="KW-1185">Reference proteome</keyword>
<dbReference type="EMBL" id="MU825396">
    <property type="protein sequence ID" value="KAJ7394723.1"/>
    <property type="molecule type" value="Genomic_DNA"/>
</dbReference>
<proteinExistence type="predicted"/>
<comment type="caution">
    <text evidence="2">The sequence shown here is derived from an EMBL/GenBank/DDBJ whole genome shotgun (WGS) entry which is preliminary data.</text>
</comment>
<dbReference type="OrthoDB" id="5953220at2759"/>
<accession>A0A9X0DDG9</accession>
<feature type="region of interest" description="Disordered" evidence="1">
    <location>
        <begin position="12"/>
        <end position="73"/>
    </location>
</feature>
<organism evidence="2 3">
    <name type="scientific">Desmophyllum pertusum</name>
    <dbReference type="NCBI Taxonomy" id="174260"/>
    <lineage>
        <taxon>Eukaryota</taxon>
        <taxon>Metazoa</taxon>
        <taxon>Cnidaria</taxon>
        <taxon>Anthozoa</taxon>
        <taxon>Hexacorallia</taxon>
        <taxon>Scleractinia</taxon>
        <taxon>Caryophylliina</taxon>
        <taxon>Caryophylliidae</taxon>
        <taxon>Desmophyllum</taxon>
    </lineage>
</organism>
<dbReference type="AlphaFoldDB" id="A0A9X0DDG9"/>
<feature type="compositionally biased region" description="Acidic residues" evidence="1">
    <location>
        <begin position="14"/>
        <end position="23"/>
    </location>
</feature>
<protein>
    <submittedName>
        <fullName evidence="2">Uncharacterized protein</fullName>
    </submittedName>
</protein>